<evidence type="ECO:0000256" key="4">
    <source>
        <dbReference type="ARBA" id="ARBA00023136"/>
    </source>
</evidence>
<feature type="transmembrane region" description="Helical" evidence="5">
    <location>
        <begin position="5"/>
        <end position="21"/>
    </location>
</feature>
<keyword evidence="3 5" id="KW-1133">Transmembrane helix</keyword>
<proteinExistence type="predicted"/>
<evidence type="ECO:0000256" key="5">
    <source>
        <dbReference type="SAM" id="Phobius"/>
    </source>
</evidence>
<keyword evidence="1" id="KW-1003">Cell membrane</keyword>
<evidence type="ECO:0000256" key="2">
    <source>
        <dbReference type="ARBA" id="ARBA00022692"/>
    </source>
</evidence>
<dbReference type="Pfam" id="PF06305">
    <property type="entry name" value="LapA_dom"/>
    <property type="match status" value="1"/>
</dbReference>
<feature type="domain" description="Lipopolysaccharide assembly protein A" evidence="6">
    <location>
        <begin position="22"/>
        <end position="84"/>
    </location>
</feature>
<gene>
    <name evidence="7" type="ORF">GCM10011430_13530</name>
</gene>
<comment type="caution">
    <text evidence="7">The sequence shown here is derived from an EMBL/GenBank/DDBJ whole genome shotgun (WGS) entry which is preliminary data.</text>
</comment>
<dbReference type="Proteomes" id="UP000627205">
    <property type="component" value="Unassembled WGS sequence"/>
</dbReference>
<dbReference type="RefSeq" id="WP_188421095.1">
    <property type="nucleotide sequence ID" value="NZ_BMDP01000002.1"/>
</dbReference>
<keyword evidence="2 5" id="KW-0812">Transmembrane</keyword>
<reference evidence="7" key="1">
    <citation type="journal article" date="2014" name="Int. J. Syst. Evol. Microbiol.">
        <title>Complete genome sequence of Corynebacterium casei LMG S-19264T (=DSM 44701T), isolated from a smear-ripened cheese.</title>
        <authorList>
            <consortium name="US DOE Joint Genome Institute (JGI-PGF)"/>
            <person name="Walter F."/>
            <person name="Albersmeier A."/>
            <person name="Kalinowski J."/>
            <person name="Ruckert C."/>
        </authorList>
    </citation>
    <scope>NUCLEOTIDE SEQUENCE</scope>
    <source>
        <strain evidence="7">CCM 7664</strain>
    </source>
</reference>
<keyword evidence="4 5" id="KW-0472">Membrane</keyword>
<evidence type="ECO:0000256" key="3">
    <source>
        <dbReference type="ARBA" id="ARBA00022989"/>
    </source>
</evidence>
<organism evidence="7 8">
    <name type="scientific">Oxalicibacterium solurbis</name>
    <dbReference type="NCBI Taxonomy" id="69280"/>
    <lineage>
        <taxon>Bacteria</taxon>
        <taxon>Pseudomonadati</taxon>
        <taxon>Pseudomonadota</taxon>
        <taxon>Betaproteobacteria</taxon>
        <taxon>Burkholderiales</taxon>
        <taxon>Oxalobacteraceae</taxon>
        <taxon>Oxalicibacterium</taxon>
    </lineage>
</organism>
<reference evidence="7" key="2">
    <citation type="submission" date="2020-09" db="EMBL/GenBank/DDBJ databases">
        <authorList>
            <person name="Sun Q."/>
            <person name="Sedlacek I."/>
        </authorList>
    </citation>
    <scope>NUCLEOTIDE SEQUENCE</scope>
    <source>
        <strain evidence="7">CCM 7664</strain>
    </source>
</reference>
<dbReference type="GO" id="GO:0005886">
    <property type="term" value="C:plasma membrane"/>
    <property type="evidence" value="ECO:0007669"/>
    <property type="project" value="InterPro"/>
</dbReference>
<evidence type="ECO:0000259" key="6">
    <source>
        <dbReference type="Pfam" id="PF06305"/>
    </source>
</evidence>
<name>A0A8J3B3L9_9BURK</name>
<sequence length="104" mass="11780">MKILFRIFAVILFIVFFGFALKNTQEISLQLFMGYEIRGPLVLLLLGFFVVGAVLGVLGMAPTLFRYRREAARHKKTIVAMEKNAQEQALARSQPPQPETMAHL</sequence>
<dbReference type="AlphaFoldDB" id="A0A8J3B3L9"/>
<feature type="transmembrane region" description="Helical" evidence="5">
    <location>
        <begin position="41"/>
        <end position="65"/>
    </location>
</feature>
<evidence type="ECO:0000313" key="7">
    <source>
        <dbReference type="EMBL" id="GGI54179.1"/>
    </source>
</evidence>
<dbReference type="InterPro" id="IPR010445">
    <property type="entry name" value="LapA_dom"/>
</dbReference>
<keyword evidence="8" id="KW-1185">Reference proteome</keyword>
<protein>
    <recommendedName>
        <fullName evidence="6">Lipopolysaccharide assembly protein A domain-containing protein</fullName>
    </recommendedName>
</protein>
<accession>A0A8J3B3L9</accession>
<evidence type="ECO:0000256" key="1">
    <source>
        <dbReference type="ARBA" id="ARBA00022475"/>
    </source>
</evidence>
<evidence type="ECO:0000313" key="8">
    <source>
        <dbReference type="Proteomes" id="UP000627205"/>
    </source>
</evidence>
<dbReference type="EMBL" id="BMDP01000002">
    <property type="protein sequence ID" value="GGI54179.1"/>
    <property type="molecule type" value="Genomic_DNA"/>
</dbReference>